<dbReference type="KEGG" id="hst:105189652"/>
<evidence type="ECO:0000313" key="4">
    <source>
        <dbReference type="EMBL" id="EFN88851.1"/>
    </source>
</evidence>
<organism evidence="5">
    <name type="scientific">Harpegnathos saltator</name>
    <name type="common">Jerdon's jumping ant</name>
    <dbReference type="NCBI Taxonomy" id="610380"/>
    <lineage>
        <taxon>Eukaryota</taxon>
        <taxon>Metazoa</taxon>
        <taxon>Ecdysozoa</taxon>
        <taxon>Arthropoda</taxon>
        <taxon>Hexapoda</taxon>
        <taxon>Insecta</taxon>
        <taxon>Pterygota</taxon>
        <taxon>Neoptera</taxon>
        <taxon>Endopterygota</taxon>
        <taxon>Hymenoptera</taxon>
        <taxon>Apocrita</taxon>
        <taxon>Aculeata</taxon>
        <taxon>Formicoidea</taxon>
        <taxon>Formicidae</taxon>
        <taxon>Ponerinae</taxon>
        <taxon>Ponerini</taxon>
        <taxon>Harpegnathos</taxon>
    </lineage>
</organism>
<dbReference type="GO" id="GO:0006357">
    <property type="term" value="P:regulation of transcription by RNA polymerase II"/>
    <property type="evidence" value="ECO:0007669"/>
    <property type="project" value="InterPro"/>
</dbReference>
<dbReference type="Proteomes" id="UP000008237">
    <property type="component" value="Unassembled WGS sequence"/>
</dbReference>
<proteinExistence type="predicted"/>
<feature type="compositionally biased region" description="Low complexity" evidence="2">
    <location>
        <begin position="35"/>
        <end position="46"/>
    </location>
</feature>
<keyword evidence="5" id="KW-1185">Reference proteome</keyword>
<feature type="domain" description="SRA1/Sec31" evidence="3">
    <location>
        <begin position="105"/>
        <end position="214"/>
    </location>
</feature>
<protein>
    <submittedName>
        <fullName evidence="4">Steroid receptor RNA activator 1</fullName>
    </submittedName>
</protein>
<dbReference type="InterPro" id="IPR040243">
    <property type="entry name" value="Steroid_recept_RNA_1"/>
</dbReference>
<keyword evidence="1" id="KW-0175">Coiled coil</keyword>
<feature type="compositionally biased region" description="Polar residues" evidence="2">
    <location>
        <begin position="58"/>
        <end position="74"/>
    </location>
</feature>
<feature type="region of interest" description="Disordered" evidence="2">
    <location>
        <begin position="1"/>
        <end position="75"/>
    </location>
</feature>
<dbReference type="EMBL" id="GL445914">
    <property type="protein sequence ID" value="EFN88851.1"/>
    <property type="molecule type" value="Genomic_DNA"/>
</dbReference>
<dbReference type="InterPro" id="IPR009917">
    <property type="entry name" value="SRA1/Sec31"/>
</dbReference>
<dbReference type="Pfam" id="PF07304">
    <property type="entry name" value="SRA1"/>
    <property type="match status" value="1"/>
</dbReference>
<dbReference type="AlphaFoldDB" id="E2B662"/>
<accession>E2B662</accession>
<evidence type="ECO:0000313" key="5">
    <source>
        <dbReference type="Proteomes" id="UP000008237"/>
    </source>
</evidence>
<dbReference type="PANTHER" id="PTHR18834">
    <property type="entry name" value="STEROID RECEPTOR RNA ACTIVATOR 1"/>
    <property type="match status" value="1"/>
</dbReference>
<dbReference type="GO" id="GO:0005634">
    <property type="term" value="C:nucleus"/>
    <property type="evidence" value="ECO:0007669"/>
    <property type="project" value="TreeGrafter"/>
</dbReference>
<feature type="coiled-coil region" evidence="1">
    <location>
        <begin position="112"/>
        <end position="149"/>
    </location>
</feature>
<dbReference type="PhylomeDB" id="E2B662"/>
<evidence type="ECO:0000256" key="1">
    <source>
        <dbReference type="SAM" id="Coils"/>
    </source>
</evidence>
<keyword evidence="4" id="KW-0675">Receptor</keyword>
<gene>
    <name evidence="4" type="ORF">EAI_08438</name>
</gene>
<dbReference type="GO" id="GO:0003713">
    <property type="term" value="F:transcription coactivator activity"/>
    <property type="evidence" value="ECO:0007669"/>
    <property type="project" value="InterPro"/>
</dbReference>
<name>E2B662_HARSA</name>
<dbReference type="STRING" id="610380.E2B662"/>
<evidence type="ECO:0000259" key="3">
    <source>
        <dbReference type="Pfam" id="PF07304"/>
    </source>
</evidence>
<dbReference type="InParanoid" id="E2B662"/>
<dbReference type="PANTHER" id="PTHR18834:SF2">
    <property type="entry name" value="STEROID RECEPTOR RNA ACTIVATOR 1"/>
    <property type="match status" value="1"/>
</dbReference>
<dbReference type="OMA" id="PRNFLNK"/>
<evidence type="ECO:0000256" key="2">
    <source>
        <dbReference type="SAM" id="MobiDB-lite"/>
    </source>
</evidence>
<reference evidence="4 5" key="1">
    <citation type="journal article" date="2010" name="Science">
        <title>Genomic comparison of the ants Camponotus floridanus and Harpegnathos saltator.</title>
        <authorList>
            <person name="Bonasio R."/>
            <person name="Zhang G."/>
            <person name="Ye C."/>
            <person name="Mutti N.S."/>
            <person name="Fang X."/>
            <person name="Qin N."/>
            <person name="Donahue G."/>
            <person name="Yang P."/>
            <person name="Li Q."/>
            <person name="Li C."/>
            <person name="Zhang P."/>
            <person name="Huang Z."/>
            <person name="Berger S.L."/>
            <person name="Reinberg D."/>
            <person name="Wang J."/>
            <person name="Liebig J."/>
        </authorList>
    </citation>
    <scope>NUCLEOTIDE SEQUENCE [LARGE SCALE GENOMIC DNA]</scope>
    <source>
        <strain evidence="4 5">R22 G/1</strain>
    </source>
</reference>
<sequence>MEQIPPPAIETVSSQKSLPSSYDSGWNDPPEWAMSSQRGSSDGTSSKRLLNKRVAFPLSSQTSTSEKTSPSLPSNMPPILLSSLKTALHKPLVTPNSKDIMTKPLESDFDKNQALTEVMANLESVMNEQKMEKNKLEEIQKRLDIMKSDWLEDKLNDTIQKSVLDVSKALLRRDVQQADQIHINLMMQHATICRTWISAIRHVILELKKEDEDLHVKRSHSPLLSVERTEKK</sequence>
<dbReference type="Gene3D" id="1.20.940.10">
    <property type="entry name" value="Functional domain of the splicing factor Prp18"/>
    <property type="match status" value="1"/>
</dbReference>
<dbReference type="OrthoDB" id="5982138at2759"/>
<feature type="compositionally biased region" description="Polar residues" evidence="2">
    <location>
        <begin position="11"/>
        <end position="24"/>
    </location>
</feature>